<feature type="signal peptide" evidence="2">
    <location>
        <begin position="1"/>
        <end position="26"/>
    </location>
</feature>
<dbReference type="InterPro" id="IPR018702">
    <property type="entry name" value="DUF2207"/>
</dbReference>
<keyword evidence="1" id="KW-0812">Transmembrane</keyword>
<dbReference type="AlphaFoldDB" id="A0A402AQV0"/>
<gene>
    <name evidence="4" type="ORF">KDK_52710</name>
</gene>
<feature type="transmembrane region" description="Helical" evidence="1">
    <location>
        <begin position="123"/>
        <end position="143"/>
    </location>
</feature>
<dbReference type="EMBL" id="BIFS01000001">
    <property type="protein sequence ID" value="GCE21471.1"/>
    <property type="molecule type" value="Genomic_DNA"/>
</dbReference>
<feature type="transmembrane region" description="Helical" evidence="1">
    <location>
        <begin position="98"/>
        <end position="116"/>
    </location>
</feature>
<comment type="caution">
    <text evidence="4">The sequence shown here is derived from an EMBL/GenBank/DDBJ whole genome shotgun (WGS) entry which is preliminary data.</text>
</comment>
<evidence type="ECO:0000313" key="4">
    <source>
        <dbReference type="EMBL" id="GCE21471.1"/>
    </source>
</evidence>
<evidence type="ECO:0000256" key="1">
    <source>
        <dbReference type="SAM" id="Phobius"/>
    </source>
</evidence>
<dbReference type="Proteomes" id="UP000287188">
    <property type="component" value="Unassembled WGS sequence"/>
</dbReference>
<evidence type="ECO:0000313" key="5">
    <source>
        <dbReference type="Proteomes" id="UP000287188"/>
    </source>
</evidence>
<sequence length="146" mass="16054">MVRRCFALLLLLLLCIVCVWPAPVMAAGGQQKEYRASAFDEDIQIQPDGALLVTETVTFRFSGGPFTSVFRALTPNKGDNITFEDAAMKSDNGQYDDLFLLALLSFILTGILMGSITQYYWCLLFPDFGLLVLAAVVVGYRGALAR</sequence>
<reference evidence="5" key="1">
    <citation type="submission" date="2018-12" db="EMBL/GenBank/DDBJ databases">
        <title>Tengunoibacter tsumagoiensis gen. nov., sp. nov., Dictyobacter kobayashii sp. nov., D. alpinus sp. nov., and D. joshuensis sp. nov. and description of Dictyobacteraceae fam. nov. within the order Ktedonobacterales isolated from Tengu-no-mugimeshi.</title>
        <authorList>
            <person name="Wang C.M."/>
            <person name="Zheng Y."/>
            <person name="Sakai Y."/>
            <person name="Toyoda A."/>
            <person name="Minakuchi Y."/>
            <person name="Abe K."/>
            <person name="Yokota A."/>
            <person name="Yabe S."/>
        </authorList>
    </citation>
    <scope>NUCLEOTIDE SEQUENCE [LARGE SCALE GENOMIC DNA]</scope>
    <source>
        <strain evidence="5">Uno11</strain>
    </source>
</reference>
<organism evidence="4 5">
    <name type="scientific">Dictyobacter kobayashii</name>
    <dbReference type="NCBI Taxonomy" id="2014872"/>
    <lineage>
        <taxon>Bacteria</taxon>
        <taxon>Bacillati</taxon>
        <taxon>Chloroflexota</taxon>
        <taxon>Ktedonobacteria</taxon>
        <taxon>Ktedonobacterales</taxon>
        <taxon>Dictyobacteraceae</taxon>
        <taxon>Dictyobacter</taxon>
    </lineage>
</organism>
<name>A0A402AQV0_9CHLR</name>
<feature type="domain" description="DUF2207" evidence="3">
    <location>
        <begin position="38"/>
        <end position="75"/>
    </location>
</feature>
<protein>
    <recommendedName>
        <fullName evidence="3">DUF2207 domain-containing protein</fullName>
    </recommendedName>
</protein>
<dbReference type="OrthoDB" id="9767603at2"/>
<evidence type="ECO:0000256" key="2">
    <source>
        <dbReference type="SAM" id="SignalP"/>
    </source>
</evidence>
<keyword evidence="5" id="KW-1185">Reference proteome</keyword>
<keyword evidence="1" id="KW-1133">Transmembrane helix</keyword>
<feature type="chain" id="PRO_5019254677" description="DUF2207 domain-containing protein" evidence="2">
    <location>
        <begin position="27"/>
        <end position="146"/>
    </location>
</feature>
<evidence type="ECO:0000259" key="3">
    <source>
        <dbReference type="Pfam" id="PF09972"/>
    </source>
</evidence>
<accession>A0A402AQV0</accession>
<dbReference type="RefSeq" id="WP_126553149.1">
    <property type="nucleotide sequence ID" value="NZ_BIFS01000001.1"/>
</dbReference>
<keyword evidence="2" id="KW-0732">Signal</keyword>
<dbReference type="Pfam" id="PF09972">
    <property type="entry name" value="DUF2207"/>
    <property type="match status" value="1"/>
</dbReference>
<keyword evidence="1" id="KW-0472">Membrane</keyword>
<proteinExistence type="predicted"/>